<dbReference type="PATRIC" id="fig|1142394.8.peg.2480"/>
<dbReference type="eggNOG" id="COG0127">
    <property type="taxonomic scope" value="Bacteria"/>
</dbReference>
<reference evidence="8 9" key="1">
    <citation type="submission" date="2012-02" db="EMBL/GenBank/DDBJ databases">
        <title>Complete genome sequence of Phycisphaera mikurensis NBRC 102666.</title>
        <authorList>
            <person name="Ankai A."/>
            <person name="Hosoyama A."/>
            <person name="Terui Y."/>
            <person name="Sekine M."/>
            <person name="Fukai R."/>
            <person name="Kato Y."/>
            <person name="Nakamura S."/>
            <person name="Yamada-Narita S."/>
            <person name="Kawakoshi A."/>
            <person name="Fukunaga Y."/>
            <person name="Yamazaki S."/>
            <person name="Fujita N."/>
        </authorList>
    </citation>
    <scope>NUCLEOTIDE SEQUENCE [LARGE SCALE GENOMIC DNA]</scope>
    <source>
        <strain evidence="9">NBRC 102666 / KCTC 22515 / FYK2301M01</strain>
    </source>
</reference>
<feature type="active site" description="Proton acceptor" evidence="7">
    <location>
        <position position="74"/>
    </location>
</feature>
<comment type="catalytic activity">
    <reaction evidence="7">
        <text>ITP + H2O = IMP + diphosphate + H(+)</text>
        <dbReference type="Rhea" id="RHEA:29399"/>
        <dbReference type="ChEBI" id="CHEBI:15377"/>
        <dbReference type="ChEBI" id="CHEBI:15378"/>
        <dbReference type="ChEBI" id="CHEBI:33019"/>
        <dbReference type="ChEBI" id="CHEBI:58053"/>
        <dbReference type="ChEBI" id="CHEBI:61402"/>
        <dbReference type="EC" id="3.6.1.66"/>
    </reaction>
</comment>
<sequence>MRWLLATTSPHKLAELRAVLGDLAAGWDTIATLDAATAESLVDPVEDADTFEGNAVLKARGYAEQTGRTVVADDSGIEVDAIGGRPGVRSARYSGVRGSRDRVDPANNAKLLDELAGVPLSRRGARYVCVLAVHPAPGSADHAAPGPTTLTVRGELEGRILLPSEAADPARPAAGRGSNGFGYDPLFVLPDGRTAAELEPREKDALSHRGAAARSLLGRLNR</sequence>
<comment type="catalytic activity">
    <reaction evidence="7">
        <text>XTP + H2O = XMP + diphosphate + H(+)</text>
        <dbReference type="Rhea" id="RHEA:28610"/>
        <dbReference type="ChEBI" id="CHEBI:15377"/>
        <dbReference type="ChEBI" id="CHEBI:15378"/>
        <dbReference type="ChEBI" id="CHEBI:33019"/>
        <dbReference type="ChEBI" id="CHEBI:57464"/>
        <dbReference type="ChEBI" id="CHEBI:61314"/>
        <dbReference type="EC" id="3.6.1.66"/>
    </reaction>
</comment>
<comment type="catalytic activity">
    <reaction evidence="7">
        <text>dITP + H2O = dIMP + diphosphate + H(+)</text>
        <dbReference type="Rhea" id="RHEA:28342"/>
        <dbReference type="ChEBI" id="CHEBI:15377"/>
        <dbReference type="ChEBI" id="CHEBI:15378"/>
        <dbReference type="ChEBI" id="CHEBI:33019"/>
        <dbReference type="ChEBI" id="CHEBI:61194"/>
        <dbReference type="ChEBI" id="CHEBI:61382"/>
        <dbReference type="EC" id="3.6.1.66"/>
    </reaction>
</comment>
<dbReference type="KEGG" id="phm:PSMK_24000"/>
<evidence type="ECO:0000256" key="2">
    <source>
        <dbReference type="ARBA" id="ARBA00022723"/>
    </source>
</evidence>
<dbReference type="GO" id="GO:0017111">
    <property type="term" value="F:ribonucleoside triphosphate phosphatase activity"/>
    <property type="evidence" value="ECO:0007669"/>
    <property type="project" value="InterPro"/>
</dbReference>
<dbReference type="InterPro" id="IPR020922">
    <property type="entry name" value="dITP/XTP_pyrophosphatase"/>
</dbReference>
<dbReference type="HAMAP" id="MF_01405">
    <property type="entry name" value="Non_canon_purine_NTPase"/>
    <property type="match status" value="1"/>
</dbReference>
<dbReference type="RefSeq" id="WP_014437772.1">
    <property type="nucleotide sequence ID" value="NC_017080.1"/>
</dbReference>
<evidence type="ECO:0000256" key="7">
    <source>
        <dbReference type="HAMAP-Rule" id="MF_01405"/>
    </source>
</evidence>
<dbReference type="GO" id="GO:0036222">
    <property type="term" value="F:XTP diphosphatase activity"/>
    <property type="evidence" value="ECO:0007669"/>
    <property type="project" value="UniProtKB-UniRule"/>
</dbReference>
<evidence type="ECO:0000313" key="9">
    <source>
        <dbReference type="Proteomes" id="UP000007881"/>
    </source>
</evidence>
<dbReference type="EMBL" id="AP012338">
    <property type="protein sequence ID" value="BAM04559.1"/>
    <property type="molecule type" value="Genomic_DNA"/>
</dbReference>
<evidence type="ECO:0000313" key="8">
    <source>
        <dbReference type="EMBL" id="BAM04559.1"/>
    </source>
</evidence>
<dbReference type="GO" id="GO:0046872">
    <property type="term" value="F:metal ion binding"/>
    <property type="evidence" value="ECO:0007669"/>
    <property type="project" value="UniProtKB-KW"/>
</dbReference>
<keyword evidence="4 7" id="KW-0378">Hydrolase</keyword>
<feature type="binding site" evidence="7">
    <location>
        <begin position="7"/>
        <end position="12"/>
    </location>
    <ligand>
        <name>substrate</name>
    </ligand>
</feature>
<name>I0IH21_PHYMF</name>
<dbReference type="Proteomes" id="UP000007881">
    <property type="component" value="Chromosome"/>
</dbReference>
<comment type="subunit">
    <text evidence="7">Homodimer.</text>
</comment>
<comment type="cofactor">
    <cofactor evidence="7">
        <name>Mg(2+)</name>
        <dbReference type="ChEBI" id="CHEBI:18420"/>
    </cofactor>
    <text evidence="7">Binds 1 Mg(2+) ion per subunit.</text>
</comment>
<protein>
    <recommendedName>
        <fullName evidence="7">dITP/XTP pyrophosphatase</fullName>
        <ecNumber evidence="7">3.6.1.66</ecNumber>
    </recommendedName>
    <alternativeName>
        <fullName evidence="7">Non-canonical purine NTP pyrophosphatase</fullName>
    </alternativeName>
    <alternativeName>
        <fullName evidence="7">Non-standard purine NTP pyrophosphatase</fullName>
    </alternativeName>
    <alternativeName>
        <fullName evidence="7">Nucleoside-triphosphate diphosphatase</fullName>
    </alternativeName>
    <alternativeName>
        <fullName evidence="7">Nucleoside-triphosphate pyrophosphatase</fullName>
        <shortName evidence="7">NTPase</shortName>
    </alternativeName>
</protein>
<accession>I0IH21</accession>
<keyword evidence="2 7" id="KW-0479">Metal-binding</keyword>
<organism evidence="8 9">
    <name type="scientific">Phycisphaera mikurensis (strain NBRC 102666 / KCTC 22515 / FYK2301M01)</name>
    <dbReference type="NCBI Taxonomy" id="1142394"/>
    <lineage>
        <taxon>Bacteria</taxon>
        <taxon>Pseudomonadati</taxon>
        <taxon>Planctomycetota</taxon>
        <taxon>Phycisphaerae</taxon>
        <taxon>Phycisphaerales</taxon>
        <taxon>Phycisphaeraceae</taxon>
        <taxon>Phycisphaera</taxon>
    </lineage>
</organism>
<dbReference type="PANTHER" id="PTHR11067">
    <property type="entry name" value="INOSINE TRIPHOSPHATE PYROPHOSPHATASE/HAM1 PROTEIN"/>
    <property type="match status" value="1"/>
</dbReference>
<dbReference type="Pfam" id="PF01725">
    <property type="entry name" value="Ham1p_like"/>
    <property type="match status" value="1"/>
</dbReference>
<dbReference type="Gene3D" id="3.90.950.10">
    <property type="match status" value="1"/>
</dbReference>
<evidence type="ECO:0000256" key="6">
    <source>
        <dbReference type="ARBA" id="ARBA00023080"/>
    </source>
</evidence>
<dbReference type="GO" id="GO:0036220">
    <property type="term" value="F:ITP diphosphatase activity"/>
    <property type="evidence" value="ECO:0007669"/>
    <property type="project" value="UniProtKB-UniRule"/>
</dbReference>
<evidence type="ECO:0000256" key="4">
    <source>
        <dbReference type="ARBA" id="ARBA00022801"/>
    </source>
</evidence>
<dbReference type="GO" id="GO:0000166">
    <property type="term" value="F:nucleotide binding"/>
    <property type="evidence" value="ECO:0007669"/>
    <property type="project" value="UniProtKB-KW"/>
</dbReference>
<feature type="binding site" evidence="7">
    <location>
        <position position="75"/>
    </location>
    <ligand>
        <name>substrate</name>
    </ligand>
</feature>
<evidence type="ECO:0000256" key="5">
    <source>
        <dbReference type="ARBA" id="ARBA00022842"/>
    </source>
</evidence>
<dbReference type="OrthoDB" id="9807456at2"/>
<proteinExistence type="inferred from homology"/>
<keyword evidence="5 7" id="KW-0460">Magnesium</keyword>
<gene>
    <name evidence="8" type="ordered locus">PSMK_24000</name>
</gene>
<dbReference type="STRING" id="1142394.PSMK_24000"/>
<feature type="binding site" evidence="7">
    <location>
        <begin position="181"/>
        <end position="184"/>
    </location>
    <ligand>
        <name>substrate</name>
    </ligand>
</feature>
<evidence type="ECO:0000256" key="3">
    <source>
        <dbReference type="ARBA" id="ARBA00022741"/>
    </source>
</evidence>
<comment type="caution">
    <text evidence="7">Lacks conserved residue(s) required for the propagation of feature annotation.</text>
</comment>
<dbReference type="SUPFAM" id="SSF52972">
    <property type="entry name" value="ITPase-like"/>
    <property type="match status" value="1"/>
</dbReference>
<feature type="binding site" evidence="7">
    <location>
        <position position="203"/>
    </location>
    <ligand>
        <name>substrate</name>
    </ligand>
</feature>
<dbReference type="AlphaFoldDB" id="I0IH21"/>
<dbReference type="InterPro" id="IPR029001">
    <property type="entry name" value="ITPase-like_fam"/>
</dbReference>
<dbReference type="CDD" id="cd00515">
    <property type="entry name" value="HAM1"/>
    <property type="match status" value="1"/>
</dbReference>
<comment type="function">
    <text evidence="7">Pyrophosphatase that catalyzes the hydrolysis of nucleoside triphosphates to their monophosphate derivatives, with a high preference for the non-canonical purine nucleotides XTP (xanthosine triphosphate), dITP (deoxyinosine triphosphate) and ITP. Seems to function as a house-cleaning enzyme that removes non-canonical purine nucleotides from the nucleotide pool, thus preventing their incorporation into DNA/RNA and avoiding chromosomal lesions.</text>
</comment>
<feature type="binding site" evidence="7">
    <location>
        <begin position="208"/>
        <end position="209"/>
    </location>
    <ligand>
        <name>substrate</name>
    </ligand>
</feature>
<evidence type="ECO:0000256" key="1">
    <source>
        <dbReference type="ARBA" id="ARBA00008023"/>
    </source>
</evidence>
<dbReference type="EC" id="3.6.1.66" evidence="7"/>
<feature type="binding site" evidence="7">
    <location>
        <position position="74"/>
    </location>
    <ligand>
        <name>Mg(2+)</name>
        <dbReference type="ChEBI" id="CHEBI:18420"/>
    </ligand>
</feature>
<keyword evidence="9" id="KW-1185">Reference proteome</keyword>
<dbReference type="InterPro" id="IPR002637">
    <property type="entry name" value="RdgB/HAM1"/>
</dbReference>
<dbReference type="HOGENOM" id="CLU_082080_0_1_0"/>
<dbReference type="GO" id="GO:0005829">
    <property type="term" value="C:cytosol"/>
    <property type="evidence" value="ECO:0007669"/>
    <property type="project" value="TreeGrafter"/>
</dbReference>
<comment type="similarity">
    <text evidence="1 7">Belongs to the HAM1 NTPase family.</text>
</comment>
<dbReference type="PANTHER" id="PTHR11067:SF9">
    <property type="entry name" value="INOSINE TRIPHOSPHATE PYROPHOSPHATASE"/>
    <property type="match status" value="1"/>
</dbReference>
<dbReference type="GO" id="GO:0009117">
    <property type="term" value="P:nucleotide metabolic process"/>
    <property type="evidence" value="ECO:0007669"/>
    <property type="project" value="UniProtKB-KW"/>
</dbReference>
<dbReference type="GO" id="GO:0035870">
    <property type="term" value="F:dITP diphosphatase activity"/>
    <property type="evidence" value="ECO:0007669"/>
    <property type="project" value="UniProtKB-UniRule"/>
</dbReference>
<keyword evidence="6 7" id="KW-0546">Nucleotide metabolism</keyword>
<keyword evidence="3 7" id="KW-0547">Nucleotide-binding</keyword>
<dbReference type="GO" id="GO:0009146">
    <property type="term" value="P:purine nucleoside triphosphate catabolic process"/>
    <property type="evidence" value="ECO:0007669"/>
    <property type="project" value="UniProtKB-UniRule"/>
</dbReference>